<feature type="transmembrane region" description="Helical" evidence="1">
    <location>
        <begin position="15"/>
        <end position="35"/>
    </location>
</feature>
<keyword evidence="1" id="KW-1133">Transmembrane helix</keyword>
<evidence type="ECO:0000256" key="1">
    <source>
        <dbReference type="SAM" id="Phobius"/>
    </source>
</evidence>
<evidence type="ECO:0000313" key="3">
    <source>
        <dbReference type="Proteomes" id="UP001633002"/>
    </source>
</evidence>
<keyword evidence="1" id="KW-0812">Transmembrane</keyword>
<reference evidence="2 3" key="1">
    <citation type="submission" date="2024-09" db="EMBL/GenBank/DDBJ databases">
        <title>Chromosome-scale assembly of Riccia sorocarpa.</title>
        <authorList>
            <person name="Paukszto L."/>
        </authorList>
    </citation>
    <scope>NUCLEOTIDE SEQUENCE [LARGE SCALE GENOMIC DNA]</scope>
    <source>
        <strain evidence="2">LP-2024</strain>
        <tissue evidence="2">Aerial parts of the thallus</tissue>
    </source>
</reference>
<name>A0ABD3HDX3_9MARC</name>
<keyword evidence="1" id="KW-0472">Membrane</keyword>
<organism evidence="2 3">
    <name type="scientific">Riccia sorocarpa</name>
    <dbReference type="NCBI Taxonomy" id="122646"/>
    <lineage>
        <taxon>Eukaryota</taxon>
        <taxon>Viridiplantae</taxon>
        <taxon>Streptophyta</taxon>
        <taxon>Embryophyta</taxon>
        <taxon>Marchantiophyta</taxon>
        <taxon>Marchantiopsida</taxon>
        <taxon>Marchantiidae</taxon>
        <taxon>Marchantiales</taxon>
        <taxon>Ricciaceae</taxon>
        <taxon>Riccia</taxon>
    </lineage>
</organism>
<dbReference type="Proteomes" id="UP001633002">
    <property type="component" value="Unassembled WGS sequence"/>
</dbReference>
<accession>A0ABD3HDX3</accession>
<dbReference type="AlphaFoldDB" id="A0ABD3HDX3"/>
<dbReference type="EMBL" id="JBJQOH010000004">
    <property type="protein sequence ID" value="KAL3688600.1"/>
    <property type="molecule type" value="Genomic_DNA"/>
</dbReference>
<proteinExistence type="predicted"/>
<gene>
    <name evidence="2" type="ORF">R1sor_014909</name>
</gene>
<evidence type="ECO:0000313" key="2">
    <source>
        <dbReference type="EMBL" id="KAL3688600.1"/>
    </source>
</evidence>
<protein>
    <submittedName>
        <fullName evidence="2">Uncharacterized protein</fullName>
    </submittedName>
</protein>
<sequence>MDSREFPNVCTSFRLFLRFVLQLFISVLLAVLSWLDDRLAVGGSCTACEDSIEALEGSGFSSSFSCPNSEQDSLACVDGTQSVTGYTRELPVSLGAAVHNEVFGVSCYESVTSDGTTDSVACGLGGLQGGRSTGRHISCRTAAFKSAWLCDVPASIMVKKRNVEVHCKDEKSGEWEVSGGVLENPVTVTTDELREQFPAFVDAAKAYVDEENSPYSADDLDSLIGCSASALGETIPQRQRYAVYRSVAFFLGYKDRTQLPAGLEGAIKTTWSNPGEDFVGYREA</sequence>
<keyword evidence="3" id="KW-1185">Reference proteome</keyword>
<comment type="caution">
    <text evidence="2">The sequence shown here is derived from an EMBL/GenBank/DDBJ whole genome shotgun (WGS) entry which is preliminary data.</text>
</comment>